<proteinExistence type="inferred from homology"/>
<evidence type="ECO:0000256" key="8">
    <source>
        <dbReference type="ARBA" id="ARBA00022827"/>
    </source>
</evidence>
<dbReference type="Pfam" id="PF08022">
    <property type="entry name" value="FAD_binding_8"/>
    <property type="match status" value="1"/>
</dbReference>
<dbReference type="OrthoDB" id="167398at2759"/>
<dbReference type="InterPro" id="IPR039261">
    <property type="entry name" value="FNR_nucleotide-bd"/>
</dbReference>
<evidence type="ECO:0000256" key="19">
    <source>
        <dbReference type="SAM" id="SignalP"/>
    </source>
</evidence>
<comment type="subcellular location">
    <subcellularLocation>
        <location evidence="2">Membrane</location>
        <topology evidence="2">Multi-pass membrane protein</topology>
    </subcellularLocation>
</comment>
<evidence type="ECO:0000256" key="10">
    <source>
        <dbReference type="ARBA" id="ARBA00022982"/>
    </source>
</evidence>
<keyword evidence="7 18" id="KW-0812">Transmembrane</keyword>
<evidence type="ECO:0000256" key="13">
    <source>
        <dbReference type="ARBA" id="ARBA00023004"/>
    </source>
</evidence>
<evidence type="ECO:0000256" key="17">
    <source>
        <dbReference type="SAM" id="MobiDB-lite"/>
    </source>
</evidence>
<evidence type="ECO:0000259" key="20">
    <source>
        <dbReference type="PROSITE" id="PS51384"/>
    </source>
</evidence>
<dbReference type="Pfam" id="PF01794">
    <property type="entry name" value="Ferric_reduct"/>
    <property type="match status" value="1"/>
</dbReference>
<keyword evidence="12" id="KW-0560">Oxidoreductase</keyword>
<evidence type="ECO:0000256" key="6">
    <source>
        <dbReference type="ARBA" id="ARBA00022630"/>
    </source>
</evidence>
<dbReference type="GO" id="GO:0015677">
    <property type="term" value="P:copper ion import"/>
    <property type="evidence" value="ECO:0007669"/>
    <property type="project" value="TreeGrafter"/>
</dbReference>
<keyword evidence="14" id="KW-0406">Ion transport</keyword>
<keyword evidence="4" id="KW-0813">Transport</keyword>
<keyword evidence="8" id="KW-0274">FAD</keyword>
<dbReference type="PANTHER" id="PTHR32361:SF9">
    <property type="entry name" value="FERRIC REDUCTASE TRANSMEMBRANE COMPONENT 3-RELATED"/>
    <property type="match status" value="1"/>
</dbReference>
<evidence type="ECO:0000256" key="5">
    <source>
        <dbReference type="ARBA" id="ARBA00022617"/>
    </source>
</evidence>
<evidence type="ECO:0000256" key="3">
    <source>
        <dbReference type="ARBA" id="ARBA00006278"/>
    </source>
</evidence>
<sequence>MVTTRTTFQGLLSTLILSGFAAAEKPVSTTRYYKPEQFVFWACEGLLSTYSFDYTSDPDASPYYEVFFRYPPAMGSLMQCYATQFGAYSKNFNRSINSINHFSMEWGSVETLPETMYLAYENSTKFVIDGPAVAEVSNSTNSDDDAAAAAAIVYQYLPFTLPEADVNIQYDYWRDDFYNYDMATTFAGILYLYFVFVFLIIGFFNMLNKFGLQTKLNNGFINSIRKHITMPALFNGKRTADVKFFGPVTALIPSRLETIIVFWFFALNLILTSVNYHAYIEYTYATPAMQLAENLANRTGILSFGLIPLLFLFAGRNNILMWFTGLPYSTFMVFHKWVARFMWIHALIHSVGWTYYAVSLNYLTAYEADAYWKWGVVATVIGAIMLFQAWKVFRNLSYEVFMVLHVVFGVLFLVACWYHCVELGWLEWLYATWGLWIVDRLLRVARIIRVGGALTAQIESIGEGTFKVRVPINGSVRVSPGQFGFISFMTPLNFWQSHPFTIVPDASGSKESNIITMLIKTKKGLTRQISKSLEQSTSGSIEMKVCIDGPYGGENVSIVEHKDNIVLVAGGNGIPGPLSYAVELNKDTTSSKRVKLIWIVQSLQYLTWLQEELVGLINAGKVQVDIHVTRDADPLINHSTKESEGTNSSTEEKRSTVLDLISTSKTADNFNVFFNGRPDVKELIMAEIKENNDIYKKENLAFLTCGAPVMCDQIRQTIANNLNESKYRVDLLEELQTW</sequence>
<dbReference type="SFLD" id="SFLDG01168">
    <property type="entry name" value="Ferric_reductase_subgroup_(FRE"/>
    <property type="match status" value="1"/>
</dbReference>
<dbReference type="CDD" id="cd06186">
    <property type="entry name" value="NOX_Duox_like_FAD_NADP"/>
    <property type="match status" value="1"/>
</dbReference>
<feature type="transmembrane region" description="Helical" evidence="18">
    <location>
        <begin position="260"/>
        <end position="280"/>
    </location>
</feature>
<comment type="similarity">
    <text evidence="3">Belongs to the ferric reductase (FRE) family.</text>
</comment>
<evidence type="ECO:0000256" key="7">
    <source>
        <dbReference type="ARBA" id="ARBA00022692"/>
    </source>
</evidence>
<evidence type="ECO:0000256" key="12">
    <source>
        <dbReference type="ARBA" id="ARBA00023002"/>
    </source>
</evidence>
<evidence type="ECO:0000256" key="2">
    <source>
        <dbReference type="ARBA" id="ARBA00004141"/>
    </source>
</evidence>
<evidence type="ECO:0000256" key="14">
    <source>
        <dbReference type="ARBA" id="ARBA00023065"/>
    </source>
</evidence>
<dbReference type="SUPFAM" id="SSF52343">
    <property type="entry name" value="Ferredoxin reductase-like, C-terminal NADP-linked domain"/>
    <property type="match status" value="1"/>
</dbReference>
<dbReference type="Gene3D" id="3.40.50.80">
    <property type="entry name" value="Nucleotide-binding domain of ferredoxin-NADP reductase (FNR) module"/>
    <property type="match status" value="1"/>
</dbReference>
<keyword evidence="15 18" id="KW-0472">Membrane</keyword>
<protein>
    <recommendedName>
        <fullName evidence="20">FAD-binding FR-type domain-containing protein</fullName>
    </recommendedName>
</protein>
<dbReference type="AlphaFoldDB" id="A0A9P8PWY1"/>
<reference evidence="21" key="2">
    <citation type="submission" date="2021-01" db="EMBL/GenBank/DDBJ databases">
        <authorList>
            <person name="Schikora-Tamarit M.A."/>
        </authorList>
    </citation>
    <scope>NUCLEOTIDE SEQUENCE</scope>
    <source>
        <strain evidence="21">CBS2887</strain>
    </source>
</reference>
<keyword evidence="11 18" id="KW-1133">Transmembrane helix</keyword>
<dbReference type="GO" id="GO:0006826">
    <property type="term" value="P:iron ion transport"/>
    <property type="evidence" value="ECO:0007669"/>
    <property type="project" value="TreeGrafter"/>
</dbReference>
<organism evidence="21 22">
    <name type="scientific">Wickerhamomyces pijperi</name>
    <name type="common">Yeast</name>
    <name type="synonym">Pichia pijperi</name>
    <dbReference type="NCBI Taxonomy" id="599730"/>
    <lineage>
        <taxon>Eukaryota</taxon>
        <taxon>Fungi</taxon>
        <taxon>Dikarya</taxon>
        <taxon>Ascomycota</taxon>
        <taxon>Saccharomycotina</taxon>
        <taxon>Saccharomycetes</taxon>
        <taxon>Phaffomycetales</taxon>
        <taxon>Wickerhamomycetaceae</taxon>
        <taxon>Wickerhamomyces</taxon>
    </lineage>
</organism>
<evidence type="ECO:0000256" key="15">
    <source>
        <dbReference type="ARBA" id="ARBA00023136"/>
    </source>
</evidence>
<evidence type="ECO:0000256" key="1">
    <source>
        <dbReference type="ARBA" id="ARBA00001974"/>
    </source>
</evidence>
<keyword evidence="10" id="KW-0249">Electron transport</keyword>
<feature type="chain" id="PRO_5040297412" description="FAD-binding FR-type domain-containing protein" evidence="19">
    <location>
        <begin position="24"/>
        <end position="738"/>
    </location>
</feature>
<dbReference type="Proteomes" id="UP000774326">
    <property type="component" value="Unassembled WGS sequence"/>
</dbReference>
<keyword evidence="19" id="KW-0732">Signal</keyword>
<dbReference type="Pfam" id="PF08030">
    <property type="entry name" value="NAD_binding_6"/>
    <property type="match status" value="1"/>
</dbReference>
<feature type="transmembrane region" description="Helical" evidence="18">
    <location>
        <begin position="337"/>
        <end position="358"/>
    </location>
</feature>
<evidence type="ECO:0000256" key="16">
    <source>
        <dbReference type="ARBA" id="ARBA00023180"/>
    </source>
</evidence>
<keyword evidence="5" id="KW-0479">Metal-binding</keyword>
<dbReference type="InterPro" id="IPR013130">
    <property type="entry name" value="Fe3_Rdtase_TM_dom"/>
</dbReference>
<keyword evidence="5" id="KW-0349">Heme</keyword>
<feature type="transmembrane region" description="Helical" evidence="18">
    <location>
        <begin position="186"/>
        <end position="207"/>
    </location>
</feature>
<evidence type="ECO:0000256" key="4">
    <source>
        <dbReference type="ARBA" id="ARBA00022448"/>
    </source>
</evidence>
<keyword evidence="16" id="KW-0325">Glycoprotein</keyword>
<dbReference type="GO" id="GO:0006879">
    <property type="term" value="P:intracellular iron ion homeostasis"/>
    <property type="evidence" value="ECO:0007669"/>
    <property type="project" value="TreeGrafter"/>
</dbReference>
<dbReference type="InterPro" id="IPR051410">
    <property type="entry name" value="Ferric/Cupric_Reductase"/>
</dbReference>
<keyword evidence="13" id="KW-0408">Iron</keyword>
<feature type="transmembrane region" description="Helical" evidence="18">
    <location>
        <begin position="370"/>
        <end position="388"/>
    </location>
</feature>
<name>A0A9P8PWY1_WICPI</name>
<evidence type="ECO:0000256" key="9">
    <source>
        <dbReference type="ARBA" id="ARBA00022857"/>
    </source>
</evidence>
<comment type="cofactor">
    <cofactor evidence="1">
        <name>FAD</name>
        <dbReference type="ChEBI" id="CHEBI:57692"/>
    </cofactor>
</comment>
<keyword evidence="22" id="KW-1185">Reference proteome</keyword>
<accession>A0A9P8PWY1</accession>
<feature type="domain" description="FAD-binding FR-type" evidence="20">
    <location>
        <begin position="437"/>
        <end position="557"/>
    </location>
</feature>
<dbReference type="PANTHER" id="PTHR32361">
    <property type="entry name" value="FERRIC/CUPRIC REDUCTASE TRANSMEMBRANE COMPONENT"/>
    <property type="match status" value="1"/>
</dbReference>
<keyword evidence="6" id="KW-0285">Flavoprotein</keyword>
<dbReference type="InterPro" id="IPR013121">
    <property type="entry name" value="Fe_red_NAD-bd_6"/>
</dbReference>
<evidence type="ECO:0000256" key="18">
    <source>
        <dbReference type="SAM" id="Phobius"/>
    </source>
</evidence>
<comment type="caution">
    <text evidence="21">The sequence shown here is derived from an EMBL/GenBank/DDBJ whole genome shotgun (WGS) entry which is preliminary data.</text>
</comment>
<reference evidence="21" key="1">
    <citation type="journal article" date="2021" name="Open Biol.">
        <title>Shared evolutionary footprints suggest mitochondrial oxidative damage underlies multiple complex I losses in fungi.</title>
        <authorList>
            <person name="Schikora-Tamarit M.A."/>
            <person name="Marcet-Houben M."/>
            <person name="Nosek J."/>
            <person name="Gabaldon T."/>
        </authorList>
    </citation>
    <scope>NUCLEOTIDE SEQUENCE</scope>
    <source>
        <strain evidence="21">CBS2887</strain>
    </source>
</reference>
<dbReference type="PROSITE" id="PS51384">
    <property type="entry name" value="FAD_FR"/>
    <property type="match status" value="1"/>
</dbReference>
<evidence type="ECO:0000256" key="11">
    <source>
        <dbReference type="ARBA" id="ARBA00022989"/>
    </source>
</evidence>
<dbReference type="GO" id="GO:0000293">
    <property type="term" value="F:ferric-chelate reductase activity"/>
    <property type="evidence" value="ECO:0007669"/>
    <property type="project" value="UniProtKB-ARBA"/>
</dbReference>
<evidence type="ECO:0000313" key="22">
    <source>
        <dbReference type="Proteomes" id="UP000774326"/>
    </source>
</evidence>
<dbReference type="InterPro" id="IPR017927">
    <property type="entry name" value="FAD-bd_FR_type"/>
</dbReference>
<dbReference type="EMBL" id="JAEUBG010005062">
    <property type="protein sequence ID" value="KAH3678864.1"/>
    <property type="molecule type" value="Genomic_DNA"/>
</dbReference>
<evidence type="ECO:0000313" key="21">
    <source>
        <dbReference type="EMBL" id="KAH3678864.1"/>
    </source>
</evidence>
<feature type="signal peptide" evidence="19">
    <location>
        <begin position="1"/>
        <end position="23"/>
    </location>
</feature>
<feature type="region of interest" description="Disordered" evidence="17">
    <location>
        <begin position="635"/>
        <end position="654"/>
    </location>
</feature>
<dbReference type="SFLD" id="SFLDS00052">
    <property type="entry name" value="Ferric_Reductase_Domain"/>
    <property type="match status" value="1"/>
</dbReference>
<dbReference type="GO" id="GO:0005886">
    <property type="term" value="C:plasma membrane"/>
    <property type="evidence" value="ECO:0007669"/>
    <property type="project" value="TreeGrafter"/>
</dbReference>
<keyword evidence="9" id="KW-0521">NADP</keyword>
<feature type="transmembrane region" description="Helical" evidence="18">
    <location>
        <begin position="400"/>
        <end position="419"/>
    </location>
</feature>
<feature type="transmembrane region" description="Helical" evidence="18">
    <location>
        <begin position="300"/>
        <end position="325"/>
    </location>
</feature>
<gene>
    <name evidence="21" type="ORF">WICPIJ_008819</name>
</gene>
<dbReference type="InterPro" id="IPR013112">
    <property type="entry name" value="FAD-bd_8"/>
</dbReference>